<keyword evidence="6 7" id="KW-0998">Cell outer membrane</keyword>
<dbReference type="EMBL" id="QPMM01000007">
    <property type="protein sequence ID" value="RFS22054.1"/>
    <property type="molecule type" value="Genomic_DNA"/>
</dbReference>
<feature type="signal peptide" evidence="9">
    <location>
        <begin position="1"/>
        <end position="20"/>
    </location>
</feature>
<evidence type="ECO:0000256" key="9">
    <source>
        <dbReference type="SAM" id="SignalP"/>
    </source>
</evidence>
<comment type="caution">
    <text evidence="11">The sequence shown here is derived from an EMBL/GenBank/DDBJ whole genome shotgun (WGS) entry which is preliminary data.</text>
</comment>
<proteinExistence type="inferred from homology"/>
<evidence type="ECO:0000313" key="12">
    <source>
        <dbReference type="Proteomes" id="UP000260644"/>
    </source>
</evidence>
<evidence type="ECO:0000256" key="2">
    <source>
        <dbReference type="ARBA" id="ARBA00022448"/>
    </source>
</evidence>
<keyword evidence="5 7" id="KW-0472">Membrane</keyword>
<reference evidence="11 12" key="1">
    <citation type="submission" date="2018-07" db="EMBL/GenBank/DDBJ databases">
        <title>Chitinophaga K2CV101002-2 sp. nov., isolated from a monsoon evergreen broad-leaved forest soil.</title>
        <authorList>
            <person name="Lv Y."/>
        </authorList>
    </citation>
    <scope>NUCLEOTIDE SEQUENCE [LARGE SCALE GENOMIC DNA]</scope>
    <source>
        <strain evidence="11 12">GDMCC 1.1288</strain>
    </source>
</reference>
<dbReference type="Pfam" id="PF13715">
    <property type="entry name" value="CarbopepD_reg_2"/>
    <property type="match status" value="1"/>
</dbReference>
<comment type="similarity">
    <text evidence="7">Belongs to the TonB-dependent receptor family.</text>
</comment>
<dbReference type="Pfam" id="PF07715">
    <property type="entry name" value="Plug"/>
    <property type="match status" value="1"/>
</dbReference>
<feature type="compositionally biased region" description="Polar residues" evidence="8">
    <location>
        <begin position="109"/>
        <end position="119"/>
    </location>
</feature>
<sequence>MLVMRLTFILLLTFIMGVHATGNSQTIIFVGKDVPLPKVFSEIKRQTGFVVFGNSSFLKSAEPVSVNARNMPLTDFLDLVLKSQSMEYKISEKTIVITVRTEKPAADPETQQQPVTGYISSPKGEPMQGVSIRVKGTNIGVVSDAKGNFTIAATPGQVLVFSFVGMETQESKVSKNGYTVTIAMKTSETAIKDVVVTGYSNIRKESFTGNAIKITQEQLTQVSNRNVLAILQVYDPSFRLEKNNLRGSDPNTMPEFYVRGRSGIGVKELDKSSTDLSQAALTNNPNLPIFIMDGYEVTAQKVYDYDINLIKSITILKDAAATAVYGSRAANGVIVIETVPPAAGRLRINYTGSATLTAPDLSDYNLMNAAEKLEAERLSGAYIPGPNLPAANVAALQDEYIKKQAAIAKGINTDWIAQPITNEVNQRHSLYVDGGSQQIRFGVSLKYDNQNGVMKKSHRNRQGAGLTLDYRAKNISVRNDVSYDVVNAQNSPYGSFSDYTWKAPYDRIYDDNGQLLKNTTNWHTGATAELNLVNPLFEALKTQNYSRNSINTLTNNLAVNWNVMKHLQFRGQLSVTKMENKTENYIDPASGRYLISASTDYTNIGQLGMGSSDALNMNLNAFANYVNSIHGHNINISAGVNALQSKSTASNATYTGFTSGSQHSPNLAAKIVDKPTYQQNQTRLFGTFLTMNYSYKDIYLLDVSTRLDGSSEFGTENKFAPFWSVGTGINLHKYAFMQNNSLINRARITANMGQLGKINFPPYAAKDNYKLSPNWYSSGPGVSLYGMGNPLLTWEKTNTYDLIFDMGLLNNRVSFNFNLYKKITRDLVNDVNLPLSTGFTQYKDNIGKVENKGYEIQVRVEVLKKKDMLVAVYGNFAANRNTLLNISNALREYNKRVDQEYDNYTIASSDKAPQNKVKFSTPHIKYVEGGSLTSVFGMKSLGINPMNGQEVFLRKDGTIIYDWNAADQVIIGDLTPKGQGAFGVNASYKGFSLFASFLYEFGGDEYNYTLLSKVENVDIYNRNADRRLLSDRWKKPGDISQYKDIADRIYTTRPTSRFMQQYNAVTFNSLSISYSLKQKTLKKMGGFNMMRVQLTTNNVAKLTTVKQERGLDYPFARTFDFSINLGL</sequence>
<dbReference type="InterPro" id="IPR012910">
    <property type="entry name" value="Plug_dom"/>
</dbReference>
<dbReference type="InterPro" id="IPR023996">
    <property type="entry name" value="TonB-dep_OMP_SusC/RagA"/>
</dbReference>
<keyword evidence="4 7" id="KW-0812">Transmembrane</keyword>
<accession>A0A3E1Y9H0</accession>
<dbReference type="Gene3D" id="2.60.40.1120">
    <property type="entry name" value="Carboxypeptidase-like, regulatory domain"/>
    <property type="match status" value="1"/>
</dbReference>
<evidence type="ECO:0000256" key="6">
    <source>
        <dbReference type="ARBA" id="ARBA00023237"/>
    </source>
</evidence>
<gene>
    <name evidence="11" type="ORF">DVR12_13635</name>
</gene>
<feature type="chain" id="PRO_5017541582" evidence="9">
    <location>
        <begin position="21"/>
        <end position="1127"/>
    </location>
</feature>
<feature type="domain" description="TonB-dependent receptor plug" evidence="10">
    <location>
        <begin position="206"/>
        <end position="333"/>
    </location>
</feature>
<name>A0A3E1Y9H0_9BACT</name>
<evidence type="ECO:0000259" key="10">
    <source>
        <dbReference type="Pfam" id="PF07715"/>
    </source>
</evidence>
<protein>
    <submittedName>
        <fullName evidence="11">SusC/RagA family TonB-linked outer membrane protein</fullName>
    </submittedName>
</protein>
<dbReference type="InterPro" id="IPR036942">
    <property type="entry name" value="Beta-barrel_TonB_sf"/>
</dbReference>
<evidence type="ECO:0000256" key="4">
    <source>
        <dbReference type="ARBA" id="ARBA00022692"/>
    </source>
</evidence>
<feature type="region of interest" description="Disordered" evidence="8">
    <location>
        <begin position="105"/>
        <end position="124"/>
    </location>
</feature>
<dbReference type="PROSITE" id="PS52016">
    <property type="entry name" value="TONB_DEPENDENT_REC_3"/>
    <property type="match status" value="1"/>
</dbReference>
<dbReference type="GO" id="GO:0009279">
    <property type="term" value="C:cell outer membrane"/>
    <property type="evidence" value="ECO:0007669"/>
    <property type="project" value="UniProtKB-SubCell"/>
</dbReference>
<evidence type="ECO:0000256" key="8">
    <source>
        <dbReference type="SAM" id="MobiDB-lite"/>
    </source>
</evidence>
<dbReference type="Proteomes" id="UP000260644">
    <property type="component" value="Unassembled WGS sequence"/>
</dbReference>
<evidence type="ECO:0000256" key="1">
    <source>
        <dbReference type="ARBA" id="ARBA00004571"/>
    </source>
</evidence>
<dbReference type="OrthoDB" id="1094723at2"/>
<dbReference type="AlphaFoldDB" id="A0A3E1Y9H0"/>
<dbReference type="SUPFAM" id="SSF56935">
    <property type="entry name" value="Porins"/>
    <property type="match status" value="1"/>
</dbReference>
<dbReference type="Gene3D" id="2.40.170.20">
    <property type="entry name" value="TonB-dependent receptor, beta-barrel domain"/>
    <property type="match status" value="1"/>
</dbReference>
<comment type="subcellular location">
    <subcellularLocation>
        <location evidence="1 7">Cell outer membrane</location>
        <topology evidence="1 7">Multi-pass membrane protein</topology>
    </subcellularLocation>
</comment>
<dbReference type="InterPro" id="IPR023997">
    <property type="entry name" value="TonB-dep_OMP_SusC/RagA_CS"/>
</dbReference>
<dbReference type="InterPro" id="IPR039426">
    <property type="entry name" value="TonB-dep_rcpt-like"/>
</dbReference>
<keyword evidence="2 7" id="KW-0813">Transport</keyword>
<dbReference type="InterPro" id="IPR037066">
    <property type="entry name" value="Plug_dom_sf"/>
</dbReference>
<keyword evidence="12" id="KW-1185">Reference proteome</keyword>
<dbReference type="Gene3D" id="2.170.130.10">
    <property type="entry name" value="TonB-dependent receptor, plug domain"/>
    <property type="match status" value="1"/>
</dbReference>
<evidence type="ECO:0000313" key="11">
    <source>
        <dbReference type="EMBL" id="RFS22054.1"/>
    </source>
</evidence>
<evidence type="ECO:0000256" key="3">
    <source>
        <dbReference type="ARBA" id="ARBA00022452"/>
    </source>
</evidence>
<evidence type="ECO:0000256" key="5">
    <source>
        <dbReference type="ARBA" id="ARBA00023136"/>
    </source>
</evidence>
<keyword evidence="3 7" id="KW-1134">Transmembrane beta strand</keyword>
<dbReference type="SUPFAM" id="SSF49464">
    <property type="entry name" value="Carboxypeptidase regulatory domain-like"/>
    <property type="match status" value="1"/>
</dbReference>
<dbReference type="NCBIfam" id="TIGR04057">
    <property type="entry name" value="SusC_RagA_signa"/>
    <property type="match status" value="1"/>
</dbReference>
<dbReference type="InterPro" id="IPR008969">
    <property type="entry name" value="CarboxyPept-like_regulatory"/>
</dbReference>
<keyword evidence="9" id="KW-0732">Signal</keyword>
<organism evidence="11 12">
    <name type="scientific">Chitinophaga silvatica</name>
    <dbReference type="NCBI Taxonomy" id="2282649"/>
    <lineage>
        <taxon>Bacteria</taxon>
        <taxon>Pseudomonadati</taxon>
        <taxon>Bacteroidota</taxon>
        <taxon>Chitinophagia</taxon>
        <taxon>Chitinophagales</taxon>
        <taxon>Chitinophagaceae</taxon>
        <taxon>Chitinophaga</taxon>
    </lineage>
</organism>
<evidence type="ECO:0000256" key="7">
    <source>
        <dbReference type="PROSITE-ProRule" id="PRU01360"/>
    </source>
</evidence>
<dbReference type="NCBIfam" id="TIGR04056">
    <property type="entry name" value="OMP_RagA_SusC"/>
    <property type="match status" value="1"/>
</dbReference>